<keyword evidence="1" id="KW-0472">Membrane</keyword>
<comment type="caution">
    <text evidence="2">The sequence shown here is derived from an EMBL/GenBank/DDBJ whole genome shotgun (WGS) entry which is preliminary data.</text>
</comment>
<keyword evidence="1" id="KW-0812">Transmembrane</keyword>
<dbReference type="EMBL" id="JACHMG010000001">
    <property type="protein sequence ID" value="MBB4685765.1"/>
    <property type="molecule type" value="Genomic_DNA"/>
</dbReference>
<organism evidence="2 3">
    <name type="scientific">Amycolatopsis jiangsuensis</name>
    <dbReference type="NCBI Taxonomy" id="1181879"/>
    <lineage>
        <taxon>Bacteria</taxon>
        <taxon>Bacillati</taxon>
        <taxon>Actinomycetota</taxon>
        <taxon>Actinomycetes</taxon>
        <taxon>Pseudonocardiales</taxon>
        <taxon>Pseudonocardiaceae</taxon>
        <taxon>Amycolatopsis</taxon>
    </lineage>
</organism>
<sequence length="199" mass="21104">MALQRTAAAGPVQDGRRLRVLAVVLALWAFGYAGYRAYYAAGGTFGLIGTPVSASQFQVINAVGAAIILVAAVVPLVGVRVRSLRRVMPVLGWLGAVGCCMHALVDSTLRVLSVTGVHPTQLPASTWQSFDRHAADLQDLLLNEPWFLVEGLLWAAWALCFVSPRRQRQWLGSALVACLALSVTGVLSGVGVLGSFHLG</sequence>
<keyword evidence="3" id="KW-1185">Reference proteome</keyword>
<dbReference type="Proteomes" id="UP000581769">
    <property type="component" value="Unassembled WGS sequence"/>
</dbReference>
<protein>
    <recommendedName>
        <fullName evidence="4">DUF3995 domain-containing protein</fullName>
    </recommendedName>
</protein>
<evidence type="ECO:0000313" key="2">
    <source>
        <dbReference type="EMBL" id="MBB4685765.1"/>
    </source>
</evidence>
<proteinExistence type="predicted"/>
<feature type="transmembrane region" description="Helical" evidence="1">
    <location>
        <begin position="174"/>
        <end position="196"/>
    </location>
</feature>
<keyword evidence="1" id="KW-1133">Transmembrane helix</keyword>
<dbReference type="AlphaFoldDB" id="A0A840IWF6"/>
<reference evidence="2 3" key="1">
    <citation type="submission" date="2020-08" db="EMBL/GenBank/DDBJ databases">
        <title>Sequencing the genomes of 1000 actinobacteria strains.</title>
        <authorList>
            <person name="Klenk H.-P."/>
        </authorList>
    </citation>
    <scope>NUCLEOTIDE SEQUENCE [LARGE SCALE GENOMIC DNA]</scope>
    <source>
        <strain evidence="2 3">DSM 45859</strain>
    </source>
</reference>
<evidence type="ECO:0000256" key="1">
    <source>
        <dbReference type="SAM" id="Phobius"/>
    </source>
</evidence>
<feature type="transmembrane region" description="Helical" evidence="1">
    <location>
        <begin position="59"/>
        <end position="79"/>
    </location>
</feature>
<evidence type="ECO:0008006" key="4">
    <source>
        <dbReference type="Google" id="ProtNLM"/>
    </source>
</evidence>
<accession>A0A840IWF6</accession>
<name>A0A840IWF6_9PSEU</name>
<feature type="transmembrane region" description="Helical" evidence="1">
    <location>
        <begin position="20"/>
        <end position="39"/>
    </location>
</feature>
<gene>
    <name evidence="2" type="ORF">BJY18_003250</name>
</gene>
<feature type="transmembrane region" description="Helical" evidence="1">
    <location>
        <begin position="86"/>
        <end position="105"/>
    </location>
</feature>
<evidence type="ECO:0000313" key="3">
    <source>
        <dbReference type="Proteomes" id="UP000581769"/>
    </source>
</evidence>
<feature type="transmembrane region" description="Helical" evidence="1">
    <location>
        <begin position="145"/>
        <end position="162"/>
    </location>
</feature>
<dbReference type="RefSeq" id="WP_184780741.1">
    <property type="nucleotide sequence ID" value="NZ_JACHMG010000001.1"/>
</dbReference>